<comment type="subcellular location">
    <subcellularLocation>
        <location evidence="1">Cell outer membrane</location>
        <topology evidence="1">Multi-pass membrane protein</topology>
    </subcellularLocation>
</comment>
<evidence type="ECO:0000313" key="5">
    <source>
        <dbReference type="Proteomes" id="UP001597342"/>
    </source>
</evidence>
<dbReference type="InterPro" id="IPR037066">
    <property type="entry name" value="Plug_dom_sf"/>
</dbReference>
<keyword evidence="1" id="KW-0472">Membrane</keyword>
<keyword evidence="1" id="KW-1134">Transmembrane beta strand</keyword>
<evidence type="ECO:0000256" key="2">
    <source>
        <dbReference type="SAM" id="SignalP"/>
    </source>
</evidence>
<evidence type="ECO:0000256" key="1">
    <source>
        <dbReference type="PROSITE-ProRule" id="PRU01360"/>
    </source>
</evidence>
<dbReference type="SUPFAM" id="SSF56935">
    <property type="entry name" value="Porins"/>
    <property type="match status" value="1"/>
</dbReference>
<gene>
    <name evidence="4" type="ORF">ACFSJE_11590</name>
</gene>
<dbReference type="PROSITE" id="PS52016">
    <property type="entry name" value="TONB_DEPENDENT_REC_3"/>
    <property type="match status" value="1"/>
</dbReference>
<keyword evidence="1" id="KW-0813">Transport</keyword>
<dbReference type="Pfam" id="PF07715">
    <property type="entry name" value="Plug"/>
    <property type="match status" value="1"/>
</dbReference>
<feature type="signal peptide" evidence="2">
    <location>
        <begin position="1"/>
        <end position="23"/>
    </location>
</feature>
<keyword evidence="2" id="KW-0732">Signal</keyword>
<feature type="domain" description="TonB-dependent receptor plug" evidence="3">
    <location>
        <begin position="26"/>
        <end position="127"/>
    </location>
</feature>
<sequence length="133" mass="14666">MRRLLHISFLAFFLIFGSCSSTKAPTTSTKNISKELEERNKGNVSLLQRIRQLPGVTLRNNVPYFTKATNQIFGGTPTEPLYVLNGYIVGNSFRSVNQLVDSFNVKKIEAITGSEAAEYGVRGGSGVIKITTY</sequence>
<dbReference type="EMBL" id="JBHUHU010000003">
    <property type="protein sequence ID" value="MFD2100423.1"/>
    <property type="molecule type" value="Genomic_DNA"/>
</dbReference>
<name>A0ABW4Y240_9FLAO</name>
<accession>A0ABW4Y240</accession>
<proteinExistence type="inferred from homology"/>
<dbReference type="Gene3D" id="2.170.130.10">
    <property type="entry name" value="TonB-dependent receptor, plug domain"/>
    <property type="match status" value="1"/>
</dbReference>
<dbReference type="InterPro" id="IPR012910">
    <property type="entry name" value="Plug_dom"/>
</dbReference>
<evidence type="ECO:0000259" key="3">
    <source>
        <dbReference type="Pfam" id="PF07715"/>
    </source>
</evidence>
<keyword evidence="1" id="KW-0812">Transmembrane</keyword>
<keyword evidence="4" id="KW-0675">Receptor</keyword>
<evidence type="ECO:0000313" key="4">
    <source>
        <dbReference type="EMBL" id="MFD2100423.1"/>
    </source>
</evidence>
<keyword evidence="1" id="KW-0998">Cell outer membrane</keyword>
<comment type="caution">
    <text evidence="4">The sequence shown here is derived from an EMBL/GenBank/DDBJ whole genome shotgun (WGS) entry which is preliminary data.</text>
</comment>
<keyword evidence="5" id="KW-1185">Reference proteome</keyword>
<feature type="chain" id="PRO_5046440612" evidence="2">
    <location>
        <begin position="24"/>
        <end position="133"/>
    </location>
</feature>
<comment type="similarity">
    <text evidence="1">Belongs to the TonB-dependent receptor family.</text>
</comment>
<dbReference type="PROSITE" id="PS51257">
    <property type="entry name" value="PROKAR_LIPOPROTEIN"/>
    <property type="match status" value="1"/>
</dbReference>
<organism evidence="4 5">
    <name type="scientific">Flagellimonas iocasae</name>
    <dbReference type="NCBI Taxonomy" id="2055905"/>
    <lineage>
        <taxon>Bacteria</taxon>
        <taxon>Pseudomonadati</taxon>
        <taxon>Bacteroidota</taxon>
        <taxon>Flavobacteriia</taxon>
        <taxon>Flavobacteriales</taxon>
        <taxon>Flavobacteriaceae</taxon>
        <taxon>Flagellimonas</taxon>
    </lineage>
</organism>
<protein>
    <submittedName>
        <fullName evidence="4">TonB-dependent receptor</fullName>
    </submittedName>
</protein>
<reference evidence="5" key="1">
    <citation type="journal article" date="2019" name="Int. J. Syst. Evol. Microbiol.">
        <title>The Global Catalogue of Microorganisms (GCM) 10K type strain sequencing project: providing services to taxonomists for standard genome sequencing and annotation.</title>
        <authorList>
            <consortium name="The Broad Institute Genomics Platform"/>
            <consortium name="The Broad Institute Genome Sequencing Center for Infectious Disease"/>
            <person name="Wu L."/>
            <person name="Ma J."/>
        </authorList>
    </citation>
    <scope>NUCLEOTIDE SEQUENCE [LARGE SCALE GENOMIC DNA]</scope>
    <source>
        <strain evidence="5">JCM 3389</strain>
    </source>
</reference>
<dbReference type="InterPro" id="IPR039426">
    <property type="entry name" value="TonB-dep_rcpt-like"/>
</dbReference>
<dbReference type="Proteomes" id="UP001597342">
    <property type="component" value="Unassembled WGS sequence"/>
</dbReference>
<dbReference type="RefSeq" id="WP_379831136.1">
    <property type="nucleotide sequence ID" value="NZ_JBHUHU010000003.1"/>
</dbReference>